<dbReference type="Proteomes" id="UP000663873">
    <property type="component" value="Unassembled WGS sequence"/>
</dbReference>
<evidence type="ECO:0000313" key="3">
    <source>
        <dbReference type="EMBL" id="CAF4487736.1"/>
    </source>
</evidence>
<proteinExistence type="predicted"/>
<feature type="region of interest" description="Disordered" evidence="1">
    <location>
        <begin position="656"/>
        <end position="689"/>
    </location>
</feature>
<dbReference type="EMBL" id="CAJOBP010006216">
    <property type="protein sequence ID" value="CAF4487736.1"/>
    <property type="molecule type" value="Genomic_DNA"/>
</dbReference>
<feature type="compositionally biased region" description="Polar residues" evidence="1">
    <location>
        <begin position="496"/>
        <end position="520"/>
    </location>
</feature>
<evidence type="ECO:0000256" key="1">
    <source>
        <dbReference type="SAM" id="MobiDB-lite"/>
    </source>
</evidence>
<evidence type="ECO:0000313" key="4">
    <source>
        <dbReference type="Proteomes" id="UP000663873"/>
    </source>
</evidence>
<feature type="region of interest" description="Disordered" evidence="1">
    <location>
        <begin position="556"/>
        <end position="583"/>
    </location>
</feature>
<dbReference type="Proteomes" id="UP000663825">
    <property type="component" value="Unassembled WGS sequence"/>
</dbReference>
<sequence>MEAVTSGSSIREASNTFLVPYTTLNSHVNNEVLYDQVGRPTKFSIEEEVYLEQAVLALHSWGDPLSIEEFLHISEEYASSLNKSNLFPAGKPTYDWLRSFLKRHTNLILKKSYPLEKKRAALTSEQIEEWFGLLSKVIGENDLANWLAQLFNCDETGLSDSISYSKVLVHRRTSNAYRIQGGSGGKSFTSVMFCASATGFLLPPFVVYKSKRLYQEWCFGDHQRPIFLILKNSWPVFIQEFTKEFAPTLLTEDIVSQVNQCVPVLIETIACYDDSVKIELDDIYPAEDSPSYETFLLNHRRLHSQHILDYIANQKRKEELIELHENVLFSTVLLKYVDENYETEWPEGNESWFIHDERPQRNQFIALKKNKMVPSSTFNIVEDSPSQLSCVYRSRVIKNVTSNKDSSANVLTNNNQTNGSSSVIVVEISDDDSFIDNNYPRMHSTTASSRPGFSSFASSRDAITALDQVLEDTISNNSSHNADDDTDEDKDCVPNQYINSFSIKMSSTKKQTPSDEGSSTNKHRQLPSKNINFDSSDEDNDIMRNLSLEVSQKSVEVVKQPPAENSSRVKQPKSILSRKNNKRKRVGLQVIGFNTSDEEDAQTKQSQQSLKAITDTLQAVFAPSLQQKAIKPTKRTMLKRPSGQIMTEEDVIKQLEEKKKEKISKQSRSTARRSNGAKRRKSETHGTMR</sequence>
<feature type="region of interest" description="Disordered" evidence="1">
    <location>
        <begin position="474"/>
        <end position="539"/>
    </location>
</feature>
<organism evidence="3 4">
    <name type="scientific">Rotaria socialis</name>
    <dbReference type="NCBI Taxonomy" id="392032"/>
    <lineage>
        <taxon>Eukaryota</taxon>
        <taxon>Metazoa</taxon>
        <taxon>Spiralia</taxon>
        <taxon>Gnathifera</taxon>
        <taxon>Rotifera</taxon>
        <taxon>Eurotatoria</taxon>
        <taxon>Bdelloidea</taxon>
        <taxon>Philodinida</taxon>
        <taxon>Philodinidae</taxon>
        <taxon>Rotaria</taxon>
    </lineage>
</organism>
<dbReference type="OrthoDB" id="10043687at2759"/>
<reference evidence="3" key="1">
    <citation type="submission" date="2021-02" db="EMBL/GenBank/DDBJ databases">
        <authorList>
            <person name="Nowell W R."/>
        </authorList>
    </citation>
    <scope>NUCLEOTIDE SEQUENCE</scope>
</reference>
<name>A0A820UGQ4_9BILA</name>
<keyword evidence="4" id="KW-1185">Reference proteome</keyword>
<evidence type="ECO:0008006" key="5">
    <source>
        <dbReference type="Google" id="ProtNLM"/>
    </source>
</evidence>
<dbReference type="AlphaFoldDB" id="A0A820UGQ4"/>
<comment type="caution">
    <text evidence="3">The sequence shown here is derived from an EMBL/GenBank/DDBJ whole genome shotgun (WGS) entry which is preliminary data.</text>
</comment>
<protein>
    <recommendedName>
        <fullName evidence="5">HTH CENPB-type domain-containing protein</fullName>
    </recommendedName>
</protein>
<gene>
    <name evidence="2" type="ORF">TIS948_LOCUS14723</name>
    <name evidence="3" type="ORF">UJA718_LOCUS25417</name>
</gene>
<evidence type="ECO:0000313" key="2">
    <source>
        <dbReference type="EMBL" id="CAF3242576.1"/>
    </source>
</evidence>
<dbReference type="EMBL" id="CAJNXB010002414">
    <property type="protein sequence ID" value="CAF3242576.1"/>
    <property type="molecule type" value="Genomic_DNA"/>
</dbReference>
<accession>A0A820UGQ4</accession>